<reference evidence="3" key="1">
    <citation type="journal article" date="2019" name="Int. J. Syst. Evol. Microbiol.">
        <title>The Global Catalogue of Microorganisms (GCM) 10K type strain sequencing project: providing services to taxonomists for standard genome sequencing and annotation.</title>
        <authorList>
            <consortium name="The Broad Institute Genomics Platform"/>
            <consortium name="The Broad Institute Genome Sequencing Center for Infectious Disease"/>
            <person name="Wu L."/>
            <person name="Ma J."/>
        </authorList>
    </citation>
    <scope>NUCLEOTIDE SEQUENCE [LARGE SCALE GENOMIC DNA]</scope>
    <source>
        <strain evidence="3">JCM 16702</strain>
    </source>
</reference>
<dbReference type="InterPro" id="IPR021401">
    <property type="entry name" value="DUF3040"/>
</dbReference>
<proteinExistence type="predicted"/>
<dbReference type="RefSeq" id="WP_344946211.1">
    <property type="nucleotide sequence ID" value="NZ_BAAAZG010000016.1"/>
</dbReference>
<protein>
    <recommendedName>
        <fullName evidence="4">DUF3040 domain-containing protein</fullName>
    </recommendedName>
</protein>
<evidence type="ECO:0000313" key="2">
    <source>
        <dbReference type="EMBL" id="GAA4070586.1"/>
    </source>
</evidence>
<keyword evidence="3" id="KW-1185">Reference proteome</keyword>
<keyword evidence="1" id="KW-0472">Membrane</keyword>
<evidence type="ECO:0000313" key="3">
    <source>
        <dbReference type="Proteomes" id="UP001500683"/>
    </source>
</evidence>
<feature type="transmembrane region" description="Helical" evidence="1">
    <location>
        <begin position="47"/>
        <end position="70"/>
    </location>
</feature>
<dbReference type="Pfam" id="PF11239">
    <property type="entry name" value="DUF3040"/>
    <property type="match status" value="1"/>
</dbReference>
<dbReference type="Proteomes" id="UP001500683">
    <property type="component" value="Unassembled WGS sequence"/>
</dbReference>
<organism evidence="2 3">
    <name type="scientific">Actinomadura miaoliensis</name>
    <dbReference type="NCBI Taxonomy" id="430685"/>
    <lineage>
        <taxon>Bacteria</taxon>
        <taxon>Bacillati</taxon>
        <taxon>Actinomycetota</taxon>
        <taxon>Actinomycetes</taxon>
        <taxon>Streptosporangiales</taxon>
        <taxon>Thermomonosporaceae</taxon>
        <taxon>Actinomadura</taxon>
    </lineage>
</organism>
<sequence length="71" mass="7708">MALSMEEQRILAEIETRLSEDDPRLAHRLSKAGAKVGRARRRRRIRLIAAVAVAVFAVLTAVAAAVLTAIS</sequence>
<keyword evidence="1" id="KW-0812">Transmembrane</keyword>
<name>A0ABP7VMZ7_9ACTN</name>
<evidence type="ECO:0000256" key="1">
    <source>
        <dbReference type="SAM" id="Phobius"/>
    </source>
</evidence>
<keyword evidence="1" id="KW-1133">Transmembrane helix</keyword>
<dbReference type="EMBL" id="BAAAZG010000016">
    <property type="protein sequence ID" value="GAA4070586.1"/>
    <property type="molecule type" value="Genomic_DNA"/>
</dbReference>
<comment type="caution">
    <text evidence="2">The sequence shown here is derived from an EMBL/GenBank/DDBJ whole genome shotgun (WGS) entry which is preliminary data.</text>
</comment>
<evidence type="ECO:0008006" key="4">
    <source>
        <dbReference type="Google" id="ProtNLM"/>
    </source>
</evidence>
<gene>
    <name evidence="2" type="ORF">GCM10022214_27810</name>
</gene>
<accession>A0ABP7VMZ7</accession>